<dbReference type="Proteomes" id="UP000235672">
    <property type="component" value="Unassembled WGS sequence"/>
</dbReference>
<evidence type="ECO:0000313" key="2">
    <source>
        <dbReference type="Proteomes" id="UP000235672"/>
    </source>
</evidence>
<protein>
    <submittedName>
        <fullName evidence="1">Uncharacterized protein</fullName>
    </submittedName>
</protein>
<keyword evidence="2" id="KW-1185">Reference proteome</keyword>
<sequence>MNIPPDVHSTNIWGKIKRDDNATDDSVNGLSVPLQFVINNEPHLSRTREQKKLVRSHAKRQSRAVEKRRNTMPVQRREILQKRFYQSAAQSDSSITKANANVGSIPSKSVIDQKLVLLSVLVRNPMNTSRQSQVILLVRIGRSIIPCPSRTRHSVIKSENREAIWDELREEYGERVESDEMKDSNDDEEYQWMSGFVMQYWFSMYYGSRDI</sequence>
<accession>A0A2J6QQB4</accession>
<dbReference type="EMBL" id="KZ613464">
    <property type="protein sequence ID" value="PMD28454.1"/>
    <property type="molecule type" value="Genomic_DNA"/>
</dbReference>
<organism evidence="1 2">
    <name type="scientific">Hyaloscypha hepaticicola</name>
    <dbReference type="NCBI Taxonomy" id="2082293"/>
    <lineage>
        <taxon>Eukaryota</taxon>
        <taxon>Fungi</taxon>
        <taxon>Dikarya</taxon>
        <taxon>Ascomycota</taxon>
        <taxon>Pezizomycotina</taxon>
        <taxon>Leotiomycetes</taxon>
        <taxon>Helotiales</taxon>
        <taxon>Hyaloscyphaceae</taxon>
        <taxon>Hyaloscypha</taxon>
    </lineage>
</organism>
<gene>
    <name evidence="1" type="ORF">NA56DRAFT_696226</name>
</gene>
<dbReference type="AlphaFoldDB" id="A0A2J6QQB4"/>
<proteinExistence type="predicted"/>
<name>A0A2J6QQB4_9HELO</name>
<reference evidence="1 2" key="1">
    <citation type="submission" date="2016-05" db="EMBL/GenBank/DDBJ databases">
        <title>A degradative enzymes factory behind the ericoid mycorrhizal symbiosis.</title>
        <authorList>
            <consortium name="DOE Joint Genome Institute"/>
            <person name="Martino E."/>
            <person name="Morin E."/>
            <person name="Grelet G."/>
            <person name="Kuo A."/>
            <person name="Kohler A."/>
            <person name="Daghino S."/>
            <person name="Barry K."/>
            <person name="Choi C."/>
            <person name="Cichocki N."/>
            <person name="Clum A."/>
            <person name="Copeland A."/>
            <person name="Hainaut M."/>
            <person name="Haridas S."/>
            <person name="Labutti K."/>
            <person name="Lindquist E."/>
            <person name="Lipzen A."/>
            <person name="Khouja H.-R."/>
            <person name="Murat C."/>
            <person name="Ohm R."/>
            <person name="Olson A."/>
            <person name="Spatafora J."/>
            <person name="Veneault-Fourrey C."/>
            <person name="Henrissat B."/>
            <person name="Grigoriev I."/>
            <person name="Martin F."/>
            <person name="Perotto S."/>
        </authorList>
    </citation>
    <scope>NUCLEOTIDE SEQUENCE [LARGE SCALE GENOMIC DNA]</scope>
    <source>
        <strain evidence="1 2">UAMH 7357</strain>
    </source>
</reference>
<dbReference type="OrthoDB" id="4158087at2759"/>
<evidence type="ECO:0000313" key="1">
    <source>
        <dbReference type="EMBL" id="PMD28454.1"/>
    </source>
</evidence>